<evidence type="ECO:0000256" key="1">
    <source>
        <dbReference type="SAM" id="MobiDB-lite"/>
    </source>
</evidence>
<dbReference type="AlphaFoldDB" id="A0A8X6HBA6"/>
<accession>A0A8X6HBA6</accession>
<gene>
    <name evidence="2" type="ORF">TNCT_629251</name>
</gene>
<protein>
    <submittedName>
        <fullName evidence="2">Uncharacterized protein</fullName>
    </submittedName>
</protein>
<organism evidence="2 3">
    <name type="scientific">Trichonephila clavata</name>
    <name type="common">Joro spider</name>
    <name type="synonym">Nephila clavata</name>
    <dbReference type="NCBI Taxonomy" id="2740835"/>
    <lineage>
        <taxon>Eukaryota</taxon>
        <taxon>Metazoa</taxon>
        <taxon>Ecdysozoa</taxon>
        <taxon>Arthropoda</taxon>
        <taxon>Chelicerata</taxon>
        <taxon>Arachnida</taxon>
        <taxon>Araneae</taxon>
        <taxon>Araneomorphae</taxon>
        <taxon>Entelegynae</taxon>
        <taxon>Araneoidea</taxon>
        <taxon>Nephilidae</taxon>
        <taxon>Trichonephila</taxon>
    </lineage>
</organism>
<keyword evidence="3" id="KW-1185">Reference proteome</keyword>
<feature type="compositionally biased region" description="Basic residues" evidence="1">
    <location>
        <begin position="73"/>
        <end position="83"/>
    </location>
</feature>
<dbReference type="Proteomes" id="UP000887116">
    <property type="component" value="Unassembled WGS sequence"/>
</dbReference>
<reference evidence="2" key="1">
    <citation type="submission" date="2020-07" db="EMBL/GenBank/DDBJ databases">
        <title>Multicomponent nature underlies the extraordinary mechanical properties of spider dragline silk.</title>
        <authorList>
            <person name="Kono N."/>
            <person name="Nakamura H."/>
            <person name="Mori M."/>
            <person name="Yoshida Y."/>
            <person name="Ohtoshi R."/>
            <person name="Malay A.D."/>
            <person name="Moran D.A.P."/>
            <person name="Tomita M."/>
            <person name="Numata K."/>
            <person name="Arakawa K."/>
        </authorList>
    </citation>
    <scope>NUCLEOTIDE SEQUENCE</scope>
</reference>
<name>A0A8X6HBA6_TRICU</name>
<evidence type="ECO:0000313" key="2">
    <source>
        <dbReference type="EMBL" id="GFQ99793.1"/>
    </source>
</evidence>
<feature type="region of interest" description="Disordered" evidence="1">
    <location>
        <begin position="58"/>
        <end position="83"/>
    </location>
</feature>
<proteinExistence type="predicted"/>
<sequence length="83" mass="9859">MRESGNGSNIYERSRQRVEHIREDLATGRTYMEGSGNGLNIHGRIWQWVKYMEEDLPTRGYKTEERKQDTKKCVRGRKRKNEG</sequence>
<evidence type="ECO:0000313" key="3">
    <source>
        <dbReference type="Proteomes" id="UP000887116"/>
    </source>
</evidence>
<comment type="caution">
    <text evidence="2">The sequence shown here is derived from an EMBL/GenBank/DDBJ whole genome shotgun (WGS) entry which is preliminary data.</text>
</comment>
<feature type="compositionally biased region" description="Basic and acidic residues" evidence="1">
    <location>
        <begin position="58"/>
        <end position="72"/>
    </location>
</feature>
<dbReference type="EMBL" id="BMAO01025050">
    <property type="protein sequence ID" value="GFQ99793.1"/>
    <property type="molecule type" value="Genomic_DNA"/>
</dbReference>